<feature type="signal peptide" evidence="17">
    <location>
        <begin position="1"/>
        <end position="26"/>
    </location>
</feature>
<dbReference type="EC" id="2.7.11.1" evidence="2"/>
<dbReference type="AlphaFoldDB" id="A0AAD3TEH7"/>
<keyword evidence="10 16" id="KW-1133">Transmembrane helix</keyword>
<dbReference type="PANTHER" id="PTHR48006">
    <property type="entry name" value="LEUCINE-RICH REPEAT-CONTAINING PROTEIN DDB_G0281931-RELATED"/>
    <property type="match status" value="1"/>
</dbReference>
<dbReference type="GO" id="GO:0005524">
    <property type="term" value="F:ATP binding"/>
    <property type="evidence" value="ECO:0007669"/>
    <property type="project" value="InterPro"/>
</dbReference>
<evidence type="ECO:0000256" key="13">
    <source>
        <dbReference type="ARBA" id="ARBA00023180"/>
    </source>
</evidence>
<evidence type="ECO:0000256" key="9">
    <source>
        <dbReference type="ARBA" id="ARBA00022777"/>
    </source>
</evidence>
<dbReference type="FunFam" id="3.80.10.10:FF:000380">
    <property type="entry name" value="Putative inactive leucine-rich repeat receptor-like protein kinase"/>
    <property type="match status" value="1"/>
</dbReference>
<evidence type="ECO:0000256" key="12">
    <source>
        <dbReference type="ARBA" id="ARBA00023170"/>
    </source>
</evidence>
<keyword evidence="20" id="KW-1185">Reference proteome</keyword>
<dbReference type="Gene3D" id="3.80.10.10">
    <property type="entry name" value="Ribonuclease Inhibitor"/>
    <property type="match status" value="2"/>
</dbReference>
<dbReference type="GO" id="GO:0016020">
    <property type="term" value="C:membrane"/>
    <property type="evidence" value="ECO:0007669"/>
    <property type="project" value="UniProtKB-SubCell"/>
</dbReference>
<feature type="domain" description="Protein kinase" evidence="18">
    <location>
        <begin position="444"/>
        <end position="722"/>
    </location>
</feature>
<keyword evidence="3" id="KW-0723">Serine/threonine-protein kinase</keyword>
<keyword evidence="6 16" id="KW-0812">Transmembrane</keyword>
<keyword evidence="9" id="KW-0418">Kinase</keyword>
<keyword evidence="11 16" id="KW-0472">Membrane</keyword>
<evidence type="ECO:0000256" key="7">
    <source>
        <dbReference type="ARBA" id="ARBA00022729"/>
    </source>
</evidence>
<dbReference type="PANTHER" id="PTHR48006:SF73">
    <property type="entry name" value="PROTEIN KINASE DOMAIN-CONTAINING PROTEIN"/>
    <property type="match status" value="1"/>
</dbReference>
<keyword evidence="12" id="KW-0675">Receptor</keyword>
<dbReference type="InterPro" id="IPR011009">
    <property type="entry name" value="Kinase-like_dom_sf"/>
</dbReference>
<dbReference type="InterPro" id="IPR000719">
    <property type="entry name" value="Prot_kinase_dom"/>
</dbReference>
<dbReference type="InterPro" id="IPR001611">
    <property type="entry name" value="Leu-rich_rpt"/>
</dbReference>
<dbReference type="FunFam" id="3.80.10.10:FF:000673">
    <property type="entry name" value="Probable LRR receptor-like serine/threonine-protein kinase At2g02780"/>
    <property type="match status" value="1"/>
</dbReference>
<dbReference type="InterPro" id="IPR001245">
    <property type="entry name" value="Ser-Thr/Tyr_kinase_cat_dom"/>
</dbReference>
<evidence type="ECO:0000256" key="8">
    <source>
        <dbReference type="ARBA" id="ARBA00022737"/>
    </source>
</evidence>
<dbReference type="Pfam" id="PF07714">
    <property type="entry name" value="PK_Tyr_Ser-Thr"/>
    <property type="match status" value="1"/>
</dbReference>
<evidence type="ECO:0000256" key="16">
    <source>
        <dbReference type="SAM" id="Phobius"/>
    </source>
</evidence>
<dbReference type="FunFam" id="1.10.510.10:FF:000431">
    <property type="entry name" value="Putative inactive leucine-rich repeat receptor-like protein kinase"/>
    <property type="match status" value="1"/>
</dbReference>
<dbReference type="Proteomes" id="UP001279734">
    <property type="component" value="Unassembled WGS sequence"/>
</dbReference>
<evidence type="ECO:0000256" key="15">
    <source>
        <dbReference type="ARBA" id="ARBA00048679"/>
    </source>
</evidence>
<evidence type="ECO:0000313" key="20">
    <source>
        <dbReference type="Proteomes" id="UP001279734"/>
    </source>
</evidence>
<keyword evidence="5" id="KW-0808">Transferase</keyword>
<evidence type="ECO:0000256" key="3">
    <source>
        <dbReference type="ARBA" id="ARBA00022527"/>
    </source>
</evidence>
<dbReference type="EMBL" id="BSYO01000033">
    <property type="protein sequence ID" value="GMH27604.1"/>
    <property type="molecule type" value="Genomic_DNA"/>
</dbReference>
<dbReference type="GO" id="GO:0004674">
    <property type="term" value="F:protein serine/threonine kinase activity"/>
    <property type="evidence" value="ECO:0007669"/>
    <property type="project" value="UniProtKB-KW"/>
</dbReference>
<keyword evidence="7 17" id="KW-0732">Signal</keyword>
<sequence length="731" mass="80407">MEMYWVFFCFLFNPFVVFQFLPGSTAQLNPSQGRTLLQVQRFLEYPEVLKEWNKWTDFCSLQSSPSVVVVCLGGRVTELTIVGNKSSPSHYPKPFPGKFPVSQGSLSGTFSIDSFFTVLTKLSNLQKLTLVSLGLWGPLPPKISRFSSLKALNISSSFIYGDIPPSLASLKKLSSLVLADNLLNGSLPDLSGLQALAELDLGINQIGPKFPSLGENLVTISLRNNSLRSEIPSQLSKFNQLQRLDLSSNHLIGPIPSFIFSLPALWYLNLADNQLTGAIQKNTNCGEKLWFVDISRNFLIGNLPVCISSKKNSTGKVFSTGNCLSNAEYQHSVSFCQPQALAVEPPSKIAGNQRPAGVRIGLVLGIIGGIVGVVGAACLLVVGIGRIRRPRNGENKRFNKSNSKKKSPIVDSKYVPRVLRLPALGLPPYHDFTLEELEEATNNFDPVNLVGEVSQGQIYKGFLQSGSAVMIKCIKQKQKHTSRSLKQQMDWISQLRHQNLVSVLGHCIVTYQDRNNKGSTVFIVTEHVSNGSLRDHLSDCRRRDVLKWPQRMIISVGIAKGVHFLHSGVAPGIFGHELKIENILLDETLTPKVGGYRMPLPSKAGEGSPLNVEDSSNAAIAEKQDIYLLGVILLEMLTGKQAGSESELQEMKLELQRSLAEPASALQEAVDQSLRGTFAHQSLKTAVEITINCLCEDPKKRPSMEDVLWNLQYSIQVQQAWTSSGNLGLMK</sequence>
<comment type="caution">
    <text evidence="19">The sequence shown here is derived from an EMBL/GenBank/DDBJ whole genome shotgun (WGS) entry which is preliminary data.</text>
</comment>
<evidence type="ECO:0000256" key="1">
    <source>
        <dbReference type="ARBA" id="ARBA00004479"/>
    </source>
</evidence>
<name>A0AAD3TEH7_NEPGR</name>
<evidence type="ECO:0000256" key="14">
    <source>
        <dbReference type="ARBA" id="ARBA00047899"/>
    </source>
</evidence>
<organism evidence="19 20">
    <name type="scientific">Nepenthes gracilis</name>
    <name type="common">Slender pitcher plant</name>
    <dbReference type="NCBI Taxonomy" id="150966"/>
    <lineage>
        <taxon>Eukaryota</taxon>
        <taxon>Viridiplantae</taxon>
        <taxon>Streptophyta</taxon>
        <taxon>Embryophyta</taxon>
        <taxon>Tracheophyta</taxon>
        <taxon>Spermatophyta</taxon>
        <taxon>Magnoliopsida</taxon>
        <taxon>eudicotyledons</taxon>
        <taxon>Gunneridae</taxon>
        <taxon>Pentapetalae</taxon>
        <taxon>Caryophyllales</taxon>
        <taxon>Nepenthaceae</taxon>
        <taxon>Nepenthes</taxon>
    </lineage>
</organism>
<proteinExistence type="predicted"/>
<evidence type="ECO:0000313" key="19">
    <source>
        <dbReference type="EMBL" id="GMH27604.1"/>
    </source>
</evidence>
<evidence type="ECO:0000256" key="11">
    <source>
        <dbReference type="ARBA" id="ARBA00023136"/>
    </source>
</evidence>
<evidence type="ECO:0000256" key="6">
    <source>
        <dbReference type="ARBA" id="ARBA00022692"/>
    </source>
</evidence>
<evidence type="ECO:0000256" key="2">
    <source>
        <dbReference type="ARBA" id="ARBA00012513"/>
    </source>
</evidence>
<dbReference type="SUPFAM" id="SSF56112">
    <property type="entry name" value="Protein kinase-like (PK-like)"/>
    <property type="match status" value="1"/>
</dbReference>
<dbReference type="Gene3D" id="3.30.200.20">
    <property type="entry name" value="Phosphorylase Kinase, domain 1"/>
    <property type="match status" value="1"/>
</dbReference>
<dbReference type="SUPFAM" id="SSF52058">
    <property type="entry name" value="L domain-like"/>
    <property type="match status" value="1"/>
</dbReference>
<dbReference type="InterPro" id="IPR032675">
    <property type="entry name" value="LRR_dom_sf"/>
</dbReference>
<gene>
    <name evidence="19" type="ORF">Nepgr_029447</name>
</gene>
<dbReference type="Pfam" id="PF00560">
    <property type="entry name" value="LRR_1"/>
    <property type="match status" value="2"/>
</dbReference>
<evidence type="ECO:0000256" key="17">
    <source>
        <dbReference type="SAM" id="SignalP"/>
    </source>
</evidence>
<comment type="catalytic activity">
    <reaction evidence="15">
        <text>L-seryl-[protein] + ATP = O-phospho-L-seryl-[protein] + ADP + H(+)</text>
        <dbReference type="Rhea" id="RHEA:17989"/>
        <dbReference type="Rhea" id="RHEA-COMP:9863"/>
        <dbReference type="Rhea" id="RHEA-COMP:11604"/>
        <dbReference type="ChEBI" id="CHEBI:15378"/>
        <dbReference type="ChEBI" id="CHEBI:29999"/>
        <dbReference type="ChEBI" id="CHEBI:30616"/>
        <dbReference type="ChEBI" id="CHEBI:83421"/>
        <dbReference type="ChEBI" id="CHEBI:456216"/>
        <dbReference type="EC" id="2.7.11.1"/>
    </reaction>
</comment>
<dbReference type="PROSITE" id="PS50011">
    <property type="entry name" value="PROTEIN_KINASE_DOM"/>
    <property type="match status" value="1"/>
</dbReference>
<keyword evidence="13" id="KW-0325">Glycoprotein</keyword>
<comment type="subcellular location">
    <subcellularLocation>
        <location evidence="1">Membrane</location>
        <topology evidence="1">Single-pass type I membrane protein</topology>
    </subcellularLocation>
</comment>
<reference evidence="19" key="1">
    <citation type="submission" date="2023-05" db="EMBL/GenBank/DDBJ databases">
        <title>Nepenthes gracilis genome sequencing.</title>
        <authorList>
            <person name="Fukushima K."/>
        </authorList>
    </citation>
    <scope>NUCLEOTIDE SEQUENCE</scope>
    <source>
        <strain evidence="19">SING2019-196</strain>
    </source>
</reference>
<dbReference type="InterPro" id="IPR051824">
    <property type="entry name" value="LRR_Rcpt-Like_S/T_Kinase"/>
</dbReference>
<comment type="catalytic activity">
    <reaction evidence="14">
        <text>L-threonyl-[protein] + ATP = O-phospho-L-threonyl-[protein] + ADP + H(+)</text>
        <dbReference type="Rhea" id="RHEA:46608"/>
        <dbReference type="Rhea" id="RHEA-COMP:11060"/>
        <dbReference type="Rhea" id="RHEA-COMP:11605"/>
        <dbReference type="ChEBI" id="CHEBI:15378"/>
        <dbReference type="ChEBI" id="CHEBI:30013"/>
        <dbReference type="ChEBI" id="CHEBI:30616"/>
        <dbReference type="ChEBI" id="CHEBI:61977"/>
        <dbReference type="ChEBI" id="CHEBI:456216"/>
        <dbReference type="EC" id="2.7.11.1"/>
    </reaction>
</comment>
<keyword evidence="4" id="KW-0433">Leucine-rich repeat</keyword>
<keyword evidence="8" id="KW-0677">Repeat</keyword>
<feature type="chain" id="PRO_5042296933" description="non-specific serine/threonine protein kinase" evidence="17">
    <location>
        <begin position="27"/>
        <end position="731"/>
    </location>
</feature>
<evidence type="ECO:0000259" key="18">
    <source>
        <dbReference type="PROSITE" id="PS50011"/>
    </source>
</evidence>
<evidence type="ECO:0000256" key="5">
    <source>
        <dbReference type="ARBA" id="ARBA00022679"/>
    </source>
</evidence>
<feature type="transmembrane region" description="Helical" evidence="16">
    <location>
        <begin position="362"/>
        <end position="387"/>
    </location>
</feature>
<accession>A0AAD3TEH7</accession>
<evidence type="ECO:0000256" key="10">
    <source>
        <dbReference type="ARBA" id="ARBA00022989"/>
    </source>
</evidence>
<protein>
    <recommendedName>
        <fullName evidence="2">non-specific serine/threonine protein kinase</fullName>
        <ecNumber evidence="2">2.7.11.1</ecNumber>
    </recommendedName>
</protein>
<dbReference type="Gene3D" id="1.10.510.10">
    <property type="entry name" value="Transferase(Phosphotransferase) domain 1"/>
    <property type="match status" value="1"/>
</dbReference>
<evidence type="ECO:0000256" key="4">
    <source>
        <dbReference type="ARBA" id="ARBA00022614"/>
    </source>
</evidence>